<proteinExistence type="predicted"/>
<evidence type="ECO:0000313" key="1">
    <source>
        <dbReference type="EMBL" id="KAK3049159.1"/>
    </source>
</evidence>
<dbReference type="EMBL" id="JAWDJX010000042">
    <property type="protein sequence ID" value="KAK3049159.1"/>
    <property type="molecule type" value="Genomic_DNA"/>
</dbReference>
<reference evidence="1" key="1">
    <citation type="submission" date="2023-04" db="EMBL/GenBank/DDBJ databases">
        <title>Black Yeasts Isolated from many extreme environments.</title>
        <authorList>
            <person name="Coleine C."/>
            <person name="Stajich J.E."/>
            <person name="Selbmann L."/>
        </authorList>
    </citation>
    <scope>NUCLEOTIDE SEQUENCE</scope>
    <source>
        <strain evidence="1">CCFEE 5312</strain>
    </source>
</reference>
<evidence type="ECO:0000313" key="2">
    <source>
        <dbReference type="Proteomes" id="UP001271007"/>
    </source>
</evidence>
<dbReference type="Proteomes" id="UP001271007">
    <property type="component" value="Unassembled WGS sequence"/>
</dbReference>
<accession>A0AAJ0DF96</accession>
<keyword evidence="2" id="KW-1185">Reference proteome</keyword>
<protein>
    <submittedName>
        <fullName evidence="1">Uncharacterized protein</fullName>
    </submittedName>
</protein>
<gene>
    <name evidence="1" type="ORF">LTR09_009578</name>
</gene>
<comment type="caution">
    <text evidence="1">The sequence shown here is derived from an EMBL/GenBank/DDBJ whole genome shotgun (WGS) entry which is preliminary data.</text>
</comment>
<organism evidence="1 2">
    <name type="scientific">Extremus antarcticus</name>
    <dbReference type="NCBI Taxonomy" id="702011"/>
    <lineage>
        <taxon>Eukaryota</taxon>
        <taxon>Fungi</taxon>
        <taxon>Dikarya</taxon>
        <taxon>Ascomycota</taxon>
        <taxon>Pezizomycotina</taxon>
        <taxon>Dothideomycetes</taxon>
        <taxon>Dothideomycetidae</taxon>
        <taxon>Mycosphaerellales</taxon>
        <taxon>Extremaceae</taxon>
        <taxon>Extremus</taxon>
    </lineage>
</organism>
<name>A0AAJ0DF96_9PEZI</name>
<sequence length="282" mass="31433">MACSTPRARISDSATTKFFDITELLEQALLGVDFTTLLLAQQVSTKFSQVIKGSHMLQKKLFLHHVDSFEEAFALGFAEDEGILVSETVIDRKAGTFCGLAFVNSNLIKPSDTFWPEEASAKEHCFELKQSIANKITSTSAGDRGSWEGMMFTQPAMQPMLSIRQFKVRKDESERGTLMIKDGLIDARNLPFTPSIYQLTNKDMGELVDSGFESVREDHPWMLDNKLHWGMVPSITSTFRPFCSKGSQSGFKVKFPLVKKIDDKGVYQVTAHGGEDQAEGVN</sequence>
<dbReference type="AlphaFoldDB" id="A0AAJ0DF96"/>